<sequence>MCLARESLSVHWVICILGVFSFTQHSVSTILLFLILGGGNRAAKQNVQSDRCKVGVGYWGGTWCEITHLRVYAFACTGPVNSACLHCYLEGCIWCVCHIVRLYVCACPHERECVCTSERVTGKQVHT</sequence>
<keyword evidence="1" id="KW-0812">Transmembrane</keyword>
<evidence type="ECO:0000256" key="1">
    <source>
        <dbReference type="SAM" id="Phobius"/>
    </source>
</evidence>
<protein>
    <submittedName>
        <fullName evidence="2">Uncharacterized protein</fullName>
    </submittedName>
</protein>
<evidence type="ECO:0000313" key="2">
    <source>
        <dbReference type="EMBL" id="CAE0819883.1"/>
    </source>
</evidence>
<accession>A0A7S4FZ18</accession>
<name>A0A7S4FZ18_9EUGL</name>
<keyword evidence="1" id="KW-0472">Membrane</keyword>
<feature type="transmembrane region" description="Helical" evidence="1">
    <location>
        <begin position="12"/>
        <end position="36"/>
    </location>
</feature>
<dbReference type="AlphaFoldDB" id="A0A7S4FZ18"/>
<dbReference type="EMBL" id="HBJA01089292">
    <property type="protein sequence ID" value="CAE0819883.1"/>
    <property type="molecule type" value="Transcribed_RNA"/>
</dbReference>
<reference evidence="2" key="1">
    <citation type="submission" date="2021-01" db="EMBL/GenBank/DDBJ databases">
        <authorList>
            <person name="Corre E."/>
            <person name="Pelletier E."/>
            <person name="Niang G."/>
            <person name="Scheremetjew M."/>
            <person name="Finn R."/>
            <person name="Kale V."/>
            <person name="Holt S."/>
            <person name="Cochrane G."/>
            <person name="Meng A."/>
            <person name="Brown T."/>
            <person name="Cohen L."/>
        </authorList>
    </citation>
    <scope>NUCLEOTIDE SEQUENCE</scope>
    <source>
        <strain evidence="2">CCMP1594</strain>
    </source>
</reference>
<organism evidence="2">
    <name type="scientific">Eutreptiella gymnastica</name>
    <dbReference type="NCBI Taxonomy" id="73025"/>
    <lineage>
        <taxon>Eukaryota</taxon>
        <taxon>Discoba</taxon>
        <taxon>Euglenozoa</taxon>
        <taxon>Euglenida</taxon>
        <taxon>Spirocuta</taxon>
        <taxon>Euglenophyceae</taxon>
        <taxon>Eutreptiales</taxon>
        <taxon>Eutreptiaceae</taxon>
        <taxon>Eutreptiella</taxon>
    </lineage>
</organism>
<proteinExistence type="predicted"/>
<keyword evidence="1" id="KW-1133">Transmembrane helix</keyword>
<gene>
    <name evidence="2" type="ORF">EGYM00163_LOCUS31053</name>
</gene>